<proteinExistence type="evidence at transcript level"/>
<dbReference type="AlphaFoldDB" id="R4WEF8"/>
<sequence>MDCSNPVLDSTRKTVGSVLNQTTVLRQSISDVRAWAQKQPQMPVPSAPTMHVSDSVKTRILEMASNRKKDVMKQKEVENLPFSQLASEHGPLVVAHPYIPVCGIMNNGIPLHPPGKNQSKGYVSVNRNFGSSFLYEDHFRAFMPFVEPDVFEEVISTM</sequence>
<organism evidence="1">
    <name type="scientific">Riptortus pedestris</name>
    <name type="common">Bean bug</name>
    <dbReference type="NCBI Taxonomy" id="329032"/>
    <lineage>
        <taxon>Eukaryota</taxon>
        <taxon>Metazoa</taxon>
        <taxon>Ecdysozoa</taxon>
        <taxon>Arthropoda</taxon>
        <taxon>Hexapoda</taxon>
        <taxon>Insecta</taxon>
        <taxon>Pterygota</taxon>
        <taxon>Neoptera</taxon>
        <taxon>Paraneoptera</taxon>
        <taxon>Hemiptera</taxon>
        <taxon>Heteroptera</taxon>
        <taxon>Panheteroptera</taxon>
        <taxon>Pentatomomorpha</taxon>
        <taxon>Coreoidea</taxon>
        <taxon>Alydidae</taxon>
        <taxon>Riptortus</taxon>
    </lineage>
</organism>
<evidence type="ECO:0000313" key="1">
    <source>
        <dbReference type="EMBL" id="BAN21668.1"/>
    </source>
</evidence>
<dbReference type="EMBL" id="AK418569">
    <property type="protein sequence ID" value="BAN21668.1"/>
    <property type="molecule type" value="mRNA"/>
</dbReference>
<reference evidence="1" key="1">
    <citation type="journal article" date="2013" name="PLoS ONE">
        <title>Gene expression in gut symbiotic organ of stinkbug affected by extracellular bacterial symbiont.</title>
        <authorList>
            <person name="Futahashi R."/>
            <person name="Tanaka K."/>
            <person name="Tanahashi M."/>
            <person name="Nikoh N."/>
            <person name="Kikuchi Y."/>
            <person name="Lee B.L."/>
            <person name="Fukatsu T."/>
        </authorList>
    </citation>
    <scope>NUCLEOTIDE SEQUENCE</scope>
    <source>
        <tissue evidence="1">Midgut</tissue>
    </source>
</reference>
<accession>R4WEF8</accession>
<name>R4WEF8_RIPPE</name>
<protein>
    <submittedName>
        <fullName evidence="1">Unkown protein</fullName>
    </submittedName>
</protein>
<feature type="non-terminal residue" evidence="1">
    <location>
        <position position="158"/>
    </location>
</feature>